<organism evidence="5 6">
    <name type="scientific">Ceriporiopsis subvermispora (strain B)</name>
    <name type="common">White-rot fungus</name>
    <name type="synonym">Gelatoporia subvermispora</name>
    <dbReference type="NCBI Taxonomy" id="914234"/>
    <lineage>
        <taxon>Eukaryota</taxon>
        <taxon>Fungi</taxon>
        <taxon>Dikarya</taxon>
        <taxon>Basidiomycota</taxon>
        <taxon>Agaricomycotina</taxon>
        <taxon>Agaricomycetes</taxon>
        <taxon>Polyporales</taxon>
        <taxon>Gelatoporiaceae</taxon>
        <taxon>Gelatoporia</taxon>
    </lineage>
</organism>
<keyword evidence="6" id="KW-1185">Reference proteome</keyword>
<name>M2RRF0_CERS8</name>
<dbReference type="InterPro" id="IPR029063">
    <property type="entry name" value="SAM-dependent_MTases_sf"/>
</dbReference>
<comment type="similarity">
    <text evidence="4">Belongs to the class I-like SAM-binding methyltransferase superfamily.</text>
</comment>
<dbReference type="HOGENOM" id="CLU_051542_1_1_1"/>
<keyword evidence="3" id="KW-0949">S-adenosyl-L-methionine</keyword>
<dbReference type="EMBL" id="KB445791">
    <property type="protein sequence ID" value="EMD41446.1"/>
    <property type="molecule type" value="Genomic_DNA"/>
</dbReference>
<gene>
    <name evidence="5" type="ORF">CERSUDRAFT_90010</name>
</gene>
<proteinExistence type="inferred from homology"/>
<dbReference type="STRING" id="914234.M2RRF0"/>
<dbReference type="PANTHER" id="PTHR35897:SF1">
    <property type="entry name" value="METHYLTRANSFERASE AUSD"/>
    <property type="match status" value="1"/>
</dbReference>
<reference evidence="5 6" key="1">
    <citation type="journal article" date="2012" name="Proc. Natl. Acad. Sci. U.S.A.">
        <title>Comparative genomics of Ceriporiopsis subvermispora and Phanerochaete chrysosporium provide insight into selective ligninolysis.</title>
        <authorList>
            <person name="Fernandez-Fueyo E."/>
            <person name="Ruiz-Duenas F.J."/>
            <person name="Ferreira P."/>
            <person name="Floudas D."/>
            <person name="Hibbett D.S."/>
            <person name="Canessa P."/>
            <person name="Larrondo L.F."/>
            <person name="James T.Y."/>
            <person name="Seelenfreund D."/>
            <person name="Lobos S."/>
            <person name="Polanco R."/>
            <person name="Tello M."/>
            <person name="Honda Y."/>
            <person name="Watanabe T."/>
            <person name="Watanabe T."/>
            <person name="Ryu J.S."/>
            <person name="Kubicek C.P."/>
            <person name="Schmoll M."/>
            <person name="Gaskell J."/>
            <person name="Hammel K.E."/>
            <person name="St John F.J."/>
            <person name="Vanden Wymelenberg A."/>
            <person name="Sabat G."/>
            <person name="Splinter BonDurant S."/>
            <person name="Syed K."/>
            <person name="Yadav J.S."/>
            <person name="Doddapaneni H."/>
            <person name="Subramanian V."/>
            <person name="Lavin J.L."/>
            <person name="Oguiza J.A."/>
            <person name="Perez G."/>
            <person name="Pisabarro A.G."/>
            <person name="Ramirez L."/>
            <person name="Santoyo F."/>
            <person name="Master E."/>
            <person name="Coutinho P.M."/>
            <person name="Henrissat B."/>
            <person name="Lombard V."/>
            <person name="Magnuson J.K."/>
            <person name="Kuees U."/>
            <person name="Hori C."/>
            <person name="Igarashi K."/>
            <person name="Samejima M."/>
            <person name="Held B.W."/>
            <person name="Barry K.W."/>
            <person name="LaButti K.M."/>
            <person name="Lapidus A."/>
            <person name="Lindquist E.A."/>
            <person name="Lucas S.M."/>
            <person name="Riley R."/>
            <person name="Salamov A.A."/>
            <person name="Hoffmeister D."/>
            <person name="Schwenk D."/>
            <person name="Hadar Y."/>
            <person name="Yarden O."/>
            <person name="de Vries R.P."/>
            <person name="Wiebenga A."/>
            <person name="Stenlid J."/>
            <person name="Eastwood D."/>
            <person name="Grigoriev I.V."/>
            <person name="Berka R.M."/>
            <person name="Blanchette R.A."/>
            <person name="Kersten P."/>
            <person name="Martinez A.T."/>
            <person name="Vicuna R."/>
            <person name="Cullen D."/>
        </authorList>
    </citation>
    <scope>NUCLEOTIDE SEQUENCE [LARGE SCALE GENOMIC DNA]</scope>
    <source>
        <strain evidence="5 6">B</strain>
    </source>
</reference>
<evidence type="ECO:0000313" key="6">
    <source>
        <dbReference type="Proteomes" id="UP000016930"/>
    </source>
</evidence>
<evidence type="ECO:0000256" key="1">
    <source>
        <dbReference type="ARBA" id="ARBA00005179"/>
    </source>
</evidence>
<comment type="pathway">
    <text evidence="1">Secondary metabolite biosynthesis.</text>
</comment>
<keyword evidence="2" id="KW-0808">Transferase</keyword>
<dbReference type="Gene3D" id="3.40.50.150">
    <property type="entry name" value="Vaccinia Virus protein VP39"/>
    <property type="match status" value="1"/>
</dbReference>
<dbReference type="GO" id="GO:0016740">
    <property type="term" value="F:transferase activity"/>
    <property type="evidence" value="ECO:0007669"/>
    <property type="project" value="UniProtKB-KW"/>
</dbReference>
<dbReference type="AlphaFoldDB" id="M2RRF0"/>
<dbReference type="PANTHER" id="PTHR35897">
    <property type="entry name" value="METHYLTRANSFERASE AUSD"/>
    <property type="match status" value="1"/>
</dbReference>
<dbReference type="InterPro" id="IPR051654">
    <property type="entry name" value="Meroterpenoid_MTases"/>
</dbReference>
<dbReference type="SUPFAM" id="SSF53335">
    <property type="entry name" value="S-adenosyl-L-methionine-dependent methyltransferases"/>
    <property type="match status" value="1"/>
</dbReference>
<evidence type="ECO:0008006" key="7">
    <source>
        <dbReference type="Google" id="ProtNLM"/>
    </source>
</evidence>
<dbReference type="OrthoDB" id="2094832at2759"/>
<dbReference type="Proteomes" id="UP000016930">
    <property type="component" value="Unassembled WGS sequence"/>
</dbReference>
<evidence type="ECO:0000256" key="3">
    <source>
        <dbReference type="ARBA" id="ARBA00022691"/>
    </source>
</evidence>
<evidence type="ECO:0000256" key="4">
    <source>
        <dbReference type="ARBA" id="ARBA00038314"/>
    </source>
</evidence>
<accession>M2RRF0</accession>
<sequence>MADNAHGDPVPRDAEGNVIIDPEDFNPDAEELAFLKSQIGIADDQALREHCFKVQADALKARPPSSIRCPIGVYPYNCIRRFSFVKVKIAKLPAYPHLLKLGTERPGAIYLDIGCCLGYDARKAISDGFPVSQVVTSDIRSEFWEVGHALFRSTPETFPVPFLPGNAFDQDFLKRVAPSYEPPSTPAPDLHSLTSLTPLLGHVSAIHASAFIHLFNETQQYQIAESLAGLLSPEPGSFIFGWHVASQERGVLPDSALRRGGTMFCHSPESWAELWDGQIFKKGTVRVDAVLVQNPKPATSHTTSHMQWSVTRL</sequence>
<protein>
    <recommendedName>
        <fullName evidence="7">Methyltransferase domain-containing protein</fullName>
    </recommendedName>
</protein>
<evidence type="ECO:0000313" key="5">
    <source>
        <dbReference type="EMBL" id="EMD41446.1"/>
    </source>
</evidence>
<evidence type="ECO:0000256" key="2">
    <source>
        <dbReference type="ARBA" id="ARBA00022679"/>
    </source>
</evidence>